<keyword evidence="2" id="KW-0732">Signal</keyword>
<name>A0A0G4G135_VITBC</name>
<accession>A0A0G4G135</accession>
<reference evidence="3 4" key="1">
    <citation type="submission" date="2014-11" db="EMBL/GenBank/DDBJ databases">
        <authorList>
            <person name="Zhu J."/>
            <person name="Qi W."/>
            <person name="Song R."/>
        </authorList>
    </citation>
    <scope>NUCLEOTIDE SEQUENCE [LARGE SCALE GENOMIC DNA]</scope>
</reference>
<gene>
    <name evidence="3" type="ORF">Vbra_16725</name>
</gene>
<keyword evidence="1" id="KW-0175">Coiled coil</keyword>
<protein>
    <recommendedName>
        <fullName evidence="5">WAP domain-containing protein</fullName>
    </recommendedName>
</protein>
<evidence type="ECO:0000313" key="3">
    <source>
        <dbReference type="EMBL" id="CEM21779.1"/>
    </source>
</evidence>
<feature type="chain" id="PRO_5005189363" description="WAP domain-containing protein" evidence="2">
    <location>
        <begin position="17"/>
        <end position="175"/>
    </location>
</feature>
<organism evidence="3 4">
    <name type="scientific">Vitrella brassicaformis (strain CCMP3155)</name>
    <dbReference type="NCBI Taxonomy" id="1169540"/>
    <lineage>
        <taxon>Eukaryota</taxon>
        <taxon>Sar</taxon>
        <taxon>Alveolata</taxon>
        <taxon>Colpodellida</taxon>
        <taxon>Vitrellaceae</taxon>
        <taxon>Vitrella</taxon>
    </lineage>
</organism>
<feature type="coiled-coil region" evidence="1">
    <location>
        <begin position="62"/>
        <end position="89"/>
    </location>
</feature>
<evidence type="ECO:0000256" key="2">
    <source>
        <dbReference type="SAM" id="SignalP"/>
    </source>
</evidence>
<dbReference type="Proteomes" id="UP000041254">
    <property type="component" value="Unassembled WGS sequence"/>
</dbReference>
<dbReference type="EMBL" id="CDMY01000542">
    <property type="protein sequence ID" value="CEM21779.1"/>
    <property type="molecule type" value="Genomic_DNA"/>
</dbReference>
<dbReference type="VEuPathDB" id="CryptoDB:Vbra_16725"/>
<evidence type="ECO:0008006" key="5">
    <source>
        <dbReference type="Google" id="ProtNLM"/>
    </source>
</evidence>
<dbReference type="InParanoid" id="A0A0G4G135"/>
<feature type="signal peptide" evidence="2">
    <location>
        <begin position="1"/>
        <end position="16"/>
    </location>
</feature>
<sequence length="175" mass="19078">MGSHLVLLSLWGAALAAMAGCTMPAAGRTSMRDADKYSPTSASIIPPGSFLDREYGQEGVAMAALSAELGKAEDDIRRSLKQLKAADQQLKGIFETLFGSKGSYDVNPEQPPQVVEDCRGEADNVKCGDMARCCNEICTPVSQWEMAKRRRPRGMEFPPCPVKGVTRELREVPLW</sequence>
<keyword evidence="4" id="KW-1185">Reference proteome</keyword>
<evidence type="ECO:0000313" key="4">
    <source>
        <dbReference type="Proteomes" id="UP000041254"/>
    </source>
</evidence>
<proteinExistence type="predicted"/>
<evidence type="ECO:0000256" key="1">
    <source>
        <dbReference type="SAM" id="Coils"/>
    </source>
</evidence>
<dbReference type="AlphaFoldDB" id="A0A0G4G135"/>